<accession>A0AA36EJN3</accession>
<name>A0AA36EJN3_LACSI</name>
<dbReference type="Gene3D" id="6.10.250.370">
    <property type="match status" value="1"/>
</dbReference>
<dbReference type="Proteomes" id="UP001177003">
    <property type="component" value="Chromosome 8"/>
</dbReference>
<dbReference type="AlphaFoldDB" id="A0AA36EJN3"/>
<dbReference type="EMBL" id="OX465084">
    <property type="protein sequence ID" value="CAI9298479.1"/>
    <property type="molecule type" value="Genomic_DNA"/>
</dbReference>
<keyword evidence="3" id="KW-1185">Reference proteome</keyword>
<organism evidence="2 3">
    <name type="scientific">Lactuca saligna</name>
    <name type="common">Willowleaf lettuce</name>
    <dbReference type="NCBI Taxonomy" id="75948"/>
    <lineage>
        <taxon>Eukaryota</taxon>
        <taxon>Viridiplantae</taxon>
        <taxon>Streptophyta</taxon>
        <taxon>Embryophyta</taxon>
        <taxon>Tracheophyta</taxon>
        <taxon>Spermatophyta</taxon>
        <taxon>Magnoliopsida</taxon>
        <taxon>eudicotyledons</taxon>
        <taxon>Gunneridae</taxon>
        <taxon>Pentapetalae</taxon>
        <taxon>asterids</taxon>
        <taxon>campanulids</taxon>
        <taxon>Asterales</taxon>
        <taxon>Asteraceae</taxon>
        <taxon>Cichorioideae</taxon>
        <taxon>Cichorieae</taxon>
        <taxon>Lactucinae</taxon>
        <taxon>Lactuca</taxon>
    </lineage>
</organism>
<protein>
    <submittedName>
        <fullName evidence="2">Uncharacterized protein</fullName>
    </submittedName>
</protein>
<evidence type="ECO:0000313" key="2">
    <source>
        <dbReference type="EMBL" id="CAI9298479.1"/>
    </source>
</evidence>
<reference evidence="2" key="1">
    <citation type="submission" date="2023-04" db="EMBL/GenBank/DDBJ databases">
        <authorList>
            <person name="Vijverberg K."/>
            <person name="Xiong W."/>
            <person name="Schranz E."/>
        </authorList>
    </citation>
    <scope>NUCLEOTIDE SEQUENCE</scope>
</reference>
<gene>
    <name evidence="2" type="ORF">LSALG_LOCUS37241</name>
</gene>
<proteinExistence type="predicted"/>
<evidence type="ECO:0000256" key="1">
    <source>
        <dbReference type="SAM" id="Coils"/>
    </source>
</evidence>
<feature type="coiled-coil region" evidence="1">
    <location>
        <begin position="77"/>
        <end position="111"/>
    </location>
</feature>
<evidence type="ECO:0000313" key="3">
    <source>
        <dbReference type="Proteomes" id="UP001177003"/>
    </source>
</evidence>
<keyword evidence="1" id="KW-0175">Coiled coil</keyword>
<sequence>MTLLVGQSSACIAGDLCYAATQTYALMVAAIDWVFLAGASKGKLKVLYGVGMREYVCDSEAEHQVLAEQNKILTCEKAVLKDQVATLTDRSERLEDQVSSLTQEKDVLASRLARWGWFVWLTGSSRALKPLVLGMGRLLSSCSTSSGKSNVLDPDQVVSRPKEVNTALTSFISTDFAGLLHLGELDYDGFHQFCGKLSLGCSSLESEG</sequence>